<feature type="compositionally biased region" description="Polar residues" evidence="8">
    <location>
        <begin position="99"/>
        <end position="110"/>
    </location>
</feature>
<organism evidence="10 11">
    <name type="scientific">Lachancea lanzarotensis</name>
    <dbReference type="NCBI Taxonomy" id="1245769"/>
    <lineage>
        <taxon>Eukaryota</taxon>
        <taxon>Fungi</taxon>
        <taxon>Dikarya</taxon>
        <taxon>Ascomycota</taxon>
        <taxon>Saccharomycotina</taxon>
        <taxon>Saccharomycetes</taxon>
        <taxon>Saccharomycetales</taxon>
        <taxon>Saccharomycetaceae</taxon>
        <taxon>Lachancea</taxon>
    </lineage>
</organism>
<dbReference type="EMBL" id="LN736363">
    <property type="protein sequence ID" value="CEP61991.1"/>
    <property type="molecule type" value="Genomic_DNA"/>
</dbReference>
<dbReference type="GO" id="GO:0030894">
    <property type="term" value="C:replisome"/>
    <property type="evidence" value="ECO:0007669"/>
    <property type="project" value="EnsemblFungi"/>
</dbReference>
<dbReference type="PANTHER" id="PTHR12710">
    <property type="entry name" value="NUCLEAR PROTEIN LOCALIZATION 4"/>
    <property type="match status" value="1"/>
</dbReference>
<dbReference type="PIRSF" id="PIRSF010052">
    <property type="entry name" value="Polyub_prc_Npl4"/>
    <property type="match status" value="1"/>
</dbReference>
<keyword evidence="6" id="KW-0509">mRNA transport</keyword>
<evidence type="ECO:0000256" key="7">
    <source>
        <dbReference type="ARBA" id="ARBA00023010"/>
    </source>
</evidence>
<dbReference type="GO" id="GO:1990112">
    <property type="term" value="C:RQC complex"/>
    <property type="evidence" value="ECO:0007669"/>
    <property type="project" value="EnsemblFungi"/>
</dbReference>
<dbReference type="GO" id="GO:1900182">
    <property type="term" value="P:positive regulation of protein localization to nucleus"/>
    <property type="evidence" value="ECO:0007669"/>
    <property type="project" value="EnsemblFungi"/>
</dbReference>
<evidence type="ECO:0000256" key="1">
    <source>
        <dbReference type="ARBA" id="ARBA00004335"/>
    </source>
</evidence>
<dbReference type="GO" id="GO:0031965">
    <property type="term" value="C:nuclear membrane"/>
    <property type="evidence" value="ECO:0007669"/>
    <property type="project" value="UniProtKB-SubCell"/>
</dbReference>
<gene>
    <name evidence="10" type="ORF">LALA0_S04e05248g</name>
</gene>
<keyword evidence="7" id="KW-0811">Translocation</keyword>
<evidence type="ECO:0000256" key="6">
    <source>
        <dbReference type="ARBA" id="ARBA00022816"/>
    </source>
</evidence>
<evidence type="ECO:0000313" key="11">
    <source>
        <dbReference type="Proteomes" id="UP000054304"/>
    </source>
</evidence>
<dbReference type="HOGENOM" id="CLU_017172_0_0_1"/>
<dbReference type="GO" id="GO:0031625">
    <property type="term" value="F:ubiquitin protein ligase binding"/>
    <property type="evidence" value="ECO:0007669"/>
    <property type="project" value="TreeGrafter"/>
</dbReference>
<dbReference type="GO" id="GO:0070651">
    <property type="term" value="P:nonfunctional rRNA decay"/>
    <property type="evidence" value="ECO:0007669"/>
    <property type="project" value="EnsemblFungi"/>
</dbReference>
<dbReference type="GO" id="GO:1990116">
    <property type="term" value="P:ribosome-associated ubiquitin-dependent protein catabolic process"/>
    <property type="evidence" value="ECO:0007669"/>
    <property type="project" value="EnsemblFungi"/>
</dbReference>
<evidence type="ECO:0000256" key="4">
    <source>
        <dbReference type="ARBA" id="ARBA00011025"/>
    </source>
</evidence>
<dbReference type="GO" id="GO:0000839">
    <property type="term" value="C:Hrd1p ubiquitin ligase ERAD-L complex"/>
    <property type="evidence" value="ECO:0007669"/>
    <property type="project" value="EnsemblFungi"/>
</dbReference>
<dbReference type="InterPro" id="IPR037518">
    <property type="entry name" value="MPN"/>
</dbReference>
<dbReference type="Pfam" id="PF05021">
    <property type="entry name" value="NPL4"/>
    <property type="match status" value="1"/>
</dbReference>
<dbReference type="GO" id="GO:0043130">
    <property type="term" value="F:ubiquitin binding"/>
    <property type="evidence" value="ECO:0007669"/>
    <property type="project" value="TreeGrafter"/>
</dbReference>
<evidence type="ECO:0000256" key="5">
    <source>
        <dbReference type="ARBA" id="ARBA00019709"/>
    </source>
</evidence>
<evidence type="ECO:0000259" key="9">
    <source>
        <dbReference type="PROSITE" id="PS50249"/>
    </source>
</evidence>
<protein>
    <recommendedName>
        <fullName evidence="5">Nuclear protein localization protein 4</fullName>
    </recommendedName>
</protein>
<keyword evidence="11" id="KW-1185">Reference proteome</keyword>
<evidence type="ECO:0000256" key="8">
    <source>
        <dbReference type="SAM" id="MobiDB-lite"/>
    </source>
</evidence>
<dbReference type="GO" id="GO:0000837">
    <property type="term" value="C:Doa10p ubiquitin ligase complex"/>
    <property type="evidence" value="ECO:0007669"/>
    <property type="project" value="EnsemblFungi"/>
</dbReference>
<reference evidence="10 11" key="1">
    <citation type="submission" date="2014-12" db="EMBL/GenBank/DDBJ databases">
        <authorList>
            <person name="Neuveglise Cecile"/>
        </authorList>
    </citation>
    <scope>NUCLEOTIDE SEQUENCE [LARGE SCALE GENOMIC DNA]</scope>
    <source>
        <strain evidence="10 11">CBS 12615</strain>
    </source>
</reference>
<feature type="region of interest" description="Disordered" evidence="8">
    <location>
        <begin position="89"/>
        <end position="110"/>
    </location>
</feature>
<feature type="domain" description="MPN" evidence="9">
    <location>
        <begin position="241"/>
        <end position="381"/>
    </location>
</feature>
<dbReference type="GO" id="GO:0036266">
    <property type="term" value="C:Cdc48p-Npl4p-Vms1p AAA ATPase complex"/>
    <property type="evidence" value="ECO:0007669"/>
    <property type="project" value="EnsemblFungi"/>
</dbReference>
<dbReference type="Proteomes" id="UP000054304">
    <property type="component" value="Unassembled WGS sequence"/>
</dbReference>
<name>A0A0C7MWL6_9SACH</name>
<evidence type="ECO:0000256" key="2">
    <source>
        <dbReference type="ARBA" id="ARBA00004406"/>
    </source>
</evidence>
<dbReference type="GO" id="GO:0051028">
    <property type="term" value="P:mRNA transport"/>
    <property type="evidence" value="ECO:0007669"/>
    <property type="project" value="UniProtKB-KW"/>
</dbReference>
<dbReference type="CDD" id="cd08061">
    <property type="entry name" value="MPN_NPL4"/>
    <property type="match status" value="1"/>
</dbReference>
<accession>A0A0C7MWL6</accession>
<dbReference type="GO" id="GO:0072671">
    <property type="term" value="P:mitochondria-associated ubiquitin-dependent protein catabolic process"/>
    <property type="evidence" value="ECO:0007669"/>
    <property type="project" value="EnsemblFungi"/>
</dbReference>
<dbReference type="GO" id="GO:0030970">
    <property type="term" value="P:retrograde protein transport, ER to cytosol"/>
    <property type="evidence" value="ECO:0007669"/>
    <property type="project" value="EnsemblFungi"/>
</dbReference>
<dbReference type="PANTHER" id="PTHR12710:SF0">
    <property type="entry name" value="NUCLEAR PROTEIN LOCALIZATION PROTEIN 4 HOMOLOG"/>
    <property type="match status" value="1"/>
</dbReference>
<keyword evidence="7" id="KW-0653">Protein transport</keyword>
<dbReference type="InterPro" id="IPR016563">
    <property type="entry name" value="Npl4"/>
</dbReference>
<dbReference type="GeneID" id="34685435"/>
<sequence>MILRFRTPDGMSRIECEGSQSFDAVLSLLAPKLSPNADLNTLKVGPGPQQMTLAREICNLSIAQLGYSHGELLNVSYDRNESATQQLTEGAAQGAVKDPSQTSVKISSSKEAGPLKIKELPVDEELHKLDGLIPRKRSPLCRHGDKGMCEYCSPLPPWDRGNQSEHNIKHISFHAHLRQLNEQTNKKGSGGSYIPPLSQPDFRINKNCPGGHEPWPRGICSKCQPSAITLKQQDFRMVDHVEFQTSELINEFIDSWRTTGTQRFGFIYGHYAPYSATPLGIIAKAEAIYEPPQHDEADGLTMDPELVELEMARIDAVAQDMGLSRIGMIFTDLTDTGKGNGSVFCKRHKDSFFLSSLEVTMAARQQLKTPNACKFSEQGFYSSKFVTCVISGNIQEEVDISTYQVSTDAEALVQADMITGSTHPSMAYINDTNEDRYVPELFYMRRNEYGLLVKENAKPAFPVDYLLVTVTHGFPTAEAPSKPLFSTVTGFPWANRQVLGHSQDYAQLKQYLYEAAMSGDFQLLQEKLSNFHFLLYVHSLQILGLQEWQLLCKAATGDSTAVFQLVDSPEWQTLIMILQESV</sequence>
<dbReference type="RefSeq" id="XP_022628221.1">
    <property type="nucleotide sequence ID" value="XM_022772792.1"/>
</dbReference>
<proteinExistence type="inferred from homology"/>
<dbReference type="GO" id="GO:0099638">
    <property type="term" value="P:endosome to plasma membrane protein transport"/>
    <property type="evidence" value="ECO:0007669"/>
    <property type="project" value="EnsemblFungi"/>
</dbReference>
<dbReference type="GO" id="GO:0072665">
    <property type="term" value="P:protein localization to vacuole"/>
    <property type="evidence" value="ECO:0007669"/>
    <property type="project" value="EnsemblFungi"/>
</dbReference>
<dbReference type="OrthoDB" id="10251089at2759"/>
<dbReference type="Pfam" id="PF05020">
    <property type="entry name" value="zf-NPL4"/>
    <property type="match status" value="1"/>
</dbReference>
<dbReference type="GO" id="GO:0071629">
    <property type="term" value="P:cytoplasm protein quality control by the ubiquitin-proteasome system"/>
    <property type="evidence" value="ECO:0007669"/>
    <property type="project" value="EnsemblFungi"/>
</dbReference>
<evidence type="ECO:0000313" key="10">
    <source>
        <dbReference type="EMBL" id="CEP61991.1"/>
    </source>
</evidence>
<comment type="similarity">
    <text evidence="4">Belongs to the NPL4 family.</text>
</comment>
<dbReference type="GO" id="GO:0036435">
    <property type="term" value="F:K48-linked polyubiquitin modification-dependent protein binding"/>
    <property type="evidence" value="ECO:0007669"/>
    <property type="project" value="EnsemblFungi"/>
</dbReference>
<comment type="subcellular location">
    <subcellularLocation>
        <location evidence="3">Cytoplasm</location>
        <location evidence="3">Perinuclear region</location>
    </subcellularLocation>
    <subcellularLocation>
        <location evidence="2">Endoplasmic reticulum membrane</location>
        <topology evidence="2">Peripheral membrane protein</topology>
    </subcellularLocation>
    <subcellularLocation>
        <location evidence="1">Nucleus membrane</location>
        <topology evidence="1">Peripheral membrane protein</topology>
        <orientation evidence="1">Cytoplasmic side</orientation>
    </subcellularLocation>
</comment>
<dbReference type="GO" id="GO:0006274">
    <property type="term" value="P:DNA replication termination"/>
    <property type="evidence" value="ECO:0007669"/>
    <property type="project" value="EnsemblFungi"/>
</dbReference>
<dbReference type="InterPro" id="IPR007716">
    <property type="entry name" value="NPL4_Zn-bd_put"/>
</dbReference>
<dbReference type="GO" id="GO:0048471">
    <property type="term" value="C:perinuclear region of cytoplasm"/>
    <property type="evidence" value="ECO:0007669"/>
    <property type="project" value="UniProtKB-SubCell"/>
</dbReference>
<dbReference type="PROSITE" id="PS50249">
    <property type="entry name" value="MPN"/>
    <property type="match status" value="1"/>
</dbReference>
<dbReference type="AlphaFoldDB" id="A0A0C7MWL6"/>
<dbReference type="GO" id="GO:0034098">
    <property type="term" value="C:VCP-NPL4-UFD1 AAA ATPase complex"/>
    <property type="evidence" value="ECO:0007669"/>
    <property type="project" value="EnsemblFungi"/>
</dbReference>
<evidence type="ECO:0000256" key="3">
    <source>
        <dbReference type="ARBA" id="ARBA00004556"/>
    </source>
</evidence>
<dbReference type="STRING" id="1245769.A0A0C7MWL6"/>
<keyword evidence="6" id="KW-0813">Transport</keyword>
<dbReference type="InterPro" id="IPR007717">
    <property type="entry name" value="NPL4_C"/>
</dbReference>
<dbReference type="GO" id="GO:0051228">
    <property type="term" value="P:mitotic spindle disassembly"/>
    <property type="evidence" value="ECO:0007669"/>
    <property type="project" value="EnsemblFungi"/>
</dbReference>